<dbReference type="Gene3D" id="2.60.120.10">
    <property type="entry name" value="Jelly Rolls"/>
    <property type="match status" value="1"/>
</dbReference>
<dbReference type="Pfam" id="PF00027">
    <property type="entry name" value="cNMP_binding"/>
    <property type="match status" value="1"/>
</dbReference>
<keyword evidence="1" id="KW-0805">Transcription regulation</keyword>
<dbReference type="Pfam" id="PF13545">
    <property type="entry name" value="HTH_Crp_2"/>
    <property type="match status" value="1"/>
</dbReference>
<dbReference type="GO" id="GO:0003700">
    <property type="term" value="F:DNA-binding transcription factor activity"/>
    <property type="evidence" value="ECO:0007669"/>
    <property type="project" value="TreeGrafter"/>
</dbReference>
<dbReference type="PANTHER" id="PTHR24567:SF68">
    <property type="entry name" value="DNA-BINDING TRANSCRIPTIONAL DUAL REGULATOR CRP"/>
    <property type="match status" value="1"/>
</dbReference>
<evidence type="ECO:0000313" key="5">
    <source>
        <dbReference type="EMBL" id="QHL89836.1"/>
    </source>
</evidence>
<evidence type="ECO:0000313" key="6">
    <source>
        <dbReference type="Proteomes" id="UP000464468"/>
    </source>
</evidence>
<dbReference type="InterPro" id="IPR036388">
    <property type="entry name" value="WH-like_DNA-bd_sf"/>
</dbReference>
<dbReference type="SMART" id="SM00100">
    <property type="entry name" value="cNMP"/>
    <property type="match status" value="1"/>
</dbReference>
<evidence type="ECO:0000256" key="1">
    <source>
        <dbReference type="ARBA" id="ARBA00023015"/>
    </source>
</evidence>
<keyword evidence="6" id="KW-1185">Reference proteome</keyword>
<dbReference type="PANTHER" id="PTHR24567">
    <property type="entry name" value="CRP FAMILY TRANSCRIPTIONAL REGULATORY PROTEIN"/>
    <property type="match status" value="1"/>
</dbReference>
<dbReference type="EMBL" id="CP047895">
    <property type="protein sequence ID" value="QHL89836.1"/>
    <property type="molecule type" value="Genomic_DNA"/>
</dbReference>
<proteinExistence type="predicted"/>
<dbReference type="InterPro" id="IPR000595">
    <property type="entry name" value="cNMP-bd_dom"/>
</dbReference>
<dbReference type="GO" id="GO:0003677">
    <property type="term" value="F:DNA binding"/>
    <property type="evidence" value="ECO:0007669"/>
    <property type="project" value="UniProtKB-KW"/>
</dbReference>
<sequence length="246" mass="27904">MTFGPLVLKLAAFARLSQDDRAALDRLARNQRDIAPRRDLIREGDQPRFVHLIVDGWACRYKTLPDGRRQIVAIFLPGDLCDLNVYVLREMDHSVGAITRLRVADICREDMAGLTEAHPRITQALWWHELVTAAIQREWTLNLGQRSAYERIAHLLCELFMRLQLVDLVRADSCDFPMTQNDIADATGLTPVHVNRTLQELRRAGLIVLQGRTLTIPDLKALQAAALFSANYLHLGRDGRHLDAND</sequence>
<dbReference type="InterPro" id="IPR036390">
    <property type="entry name" value="WH_DNA-bd_sf"/>
</dbReference>
<dbReference type="Proteomes" id="UP000464468">
    <property type="component" value="Chromosome"/>
</dbReference>
<keyword evidence="2" id="KW-0238">DNA-binding</keyword>
<dbReference type="InterPro" id="IPR012318">
    <property type="entry name" value="HTH_CRP"/>
</dbReference>
<dbReference type="PROSITE" id="PS51063">
    <property type="entry name" value="HTH_CRP_2"/>
    <property type="match status" value="1"/>
</dbReference>
<accession>A0A7Z2S6Z3</accession>
<dbReference type="SMART" id="SM00419">
    <property type="entry name" value="HTH_CRP"/>
    <property type="match status" value="1"/>
</dbReference>
<dbReference type="SUPFAM" id="SSF46785">
    <property type="entry name" value="Winged helix' DNA-binding domain"/>
    <property type="match status" value="1"/>
</dbReference>
<keyword evidence="3" id="KW-0804">Transcription</keyword>
<evidence type="ECO:0000259" key="4">
    <source>
        <dbReference type="PROSITE" id="PS51063"/>
    </source>
</evidence>
<dbReference type="GO" id="GO:0005829">
    <property type="term" value="C:cytosol"/>
    <property type="evidence" value="ECO:0007669"/>
    <property type="project" value="TreeGrafter"/>
</dbReference>
<organism evidence="5 6">
    <name type="scientific">Sphingomonas changnyeongensis</name>
    <dbReference type="NCBI Taxonomy" id="2698679"/>
    <lineage>
        <taxon>Bacteria</taxon>
        <taxon>Pseudomonadati</taxon>
        <taxon>Pseudomonadota</taxon>
        <taxon>Alphaproteobacteria</taxon>
        <taxon>Sphingomonadales</taxon>
        <taxon>Sphingomonadaceae</taxon>
        <taxon>Sphingomonas</taxon>
    </lineage>
</organism>
<dbReference type="CDD" id="cd00092">
    <property type="entry name" value="HTH_CRP"/>
    <property type="match status" value="1"/>
</dbReference>
<protein>
    <submittedName>
        <fullName evidence="5">Helix-turn-helix domain-containing protein</fullName>
    </submittedName>
</protein>
<dbReference type="RefSeq" id="WP_160591437.1">
    <property type="nucleotide sequence ID" value="NZ_CP047895.1"/>
</dbReference>
<name>A0A7Z2S6Z3_9SPHN</name>
<dbReference type="InterPro" id="IPR014710">
    <property type="entry name" value="RmlC-like_jellyroll"/>
</dbReference>
<dbReference type="Gene3D" id="1.10.10.10">
    <property type="entry name" value="Winged helix-like DNA-binding domain superfamily/Winged helix DNA-binding domain"/>
    <property type="match status" value="1"/>
</dbReference>
<dbReference type="InterPro" id="IPR018490">
    <property type="entry name" value="cNMP-bd_dom_sf"/>
</dbReference>
<feature type="domain" description="HTH crp-type" evidence="4">
    <location>
        <begin position="146"/>
        <end position="220"/>
    </location>
</feature>
<evidence type="ECO:0000256" key="3">
    <source>
        <dbReference type="ARBA" id="ARBA00023163"/>
    </source>
</evidence>
<dbReference type="InterPro" id="IPR050397">
    <property type="entry name" value="Env_Response_Regulators"/>
</dbReference>
<dbReference type="AlphaFoldDB" id="A0A7Z2S6Z3"/>
<gene>
    <name evidence="5" type="ORF">GVO57_02085</name>
</gene>
<dbReference type="SUPFAM" id="SSF51206">
    <property type="entry name" value="cAMP-binding domain-like"/>
    <property type="match status" value="1"/>
</dbReference>
<dbReference type="CDD" id="cd00038">
    <property type="entry name" value="CAP_ED"/>
    <property type="match status" value="1"/>
</dbReference>
<evidence type="ECO:0000256" key="2">
    <source>
        <dbReference type="ARBA" id="ARBA00023125"/>
    </source>
</evidence>
<dbReference type="KEGG" id="schy:GVO57_02085"/>
<reference evidence="5 6" key="1">
    <citation type="submission" date="2020-01" db="EMBL/GenBank/DDBJ databases">
        <title>Sphingomonas sp. C33 whole genome sequece.</title>
        <authorList>
            <person name="Park C."/>
        </authorList>
    </citation>
    <scope>NUCLEOTIDE SEQUENCE [LARGE SCALE GENOMIC DNA]</scope>
    <source>
        <strain evidence="5 6">C33</strain>
    </source>
</reference>